<sequence>MPSPLENAAPDPMKVVELEAFTVPENTPRSTSRRLFATLKTWLTGKRDAQRQAIDEEKLRKLPEVRLAHLVPPVDWSPAADDLAEALDAHLARSPIVFFITPPYGGHEAVVAHWAKKHGVALAVPPTLEALLTGETRWREQFAFMGEADGPRWALPALERCLLRSTRGIHGVRAFLTDALAGKLGRGVIGCDSWSYAYLAHLVGLEGVPTLTLAALEGEALAAYFTQAGEKGARLTVYSARTGHPLVGEGPSADASQHELQILAAHCRGHLGVAWHYWRERLREPVADSERDGELWLLDALAEAELSNDTGDVATLVLHALLLHGGLDDRALGEVLPYSHHEVLNARLALTRRELVVEHGGRWQVAPLAYASVRALLVSRNYLVDPL</sequence>
<protein>
    <submittedName>
        <fullName evidence="1">Uncharacterized protein</fullName>
    </submittedName>
</protein>
<reference evidence="1 2" key="1">
    <citation type="journal article" date="2021" name="Sci. Rep.">
        <title>Genome analysis of a halophilic bacterium Halomonas malpeensis YU-PRIM-29(T) reveals its exopolysaccharide and pigment producing capabilities.</title>
        <authorList>
            <person name="Athmika"/>
            <person name="Ghate S.D."/>
            <person name="Arun A.B."/>
            <person name="Rao S.S."/>
            <person name="Kumar S.T.A."/>
            <person name="Kandiyil M.K."/>
            <person name="Saptami K."/>
            <person name="Rekha P.D."/>
        </authorList>
    </citation>
    <scope>NUCLEOTIDE SEQUENCE [LARGE SCALE GENOMIC DNA]</scope>
    <source>
        <strain evidence="2">prim 29</strain>
    </source>
</reference>
<accession>A0ABS8DR44</accession>
<proteinExistence type="predicted"/>
<dbReference type="RefSeq" id="WP_227389426.1">
    <property type="nucleotide sequence ID" value="NZ_JBHSCJ010000010.1"/>
</dbReference>
<evidence type="ECO:0000313" key="1">
    <source>
        <dbReference type="EMBL" id="MCB8888759.1"/>
    </source>
</evidence>
<evidence type="ECO:0000313" key="2">
    <source>
        <dbReference type="Proteomes" id="UP001319882"/>
    </source>
</evidence>
<gene>
    <name evidence="1" type="ORF">GEV37_06475</name>
</gene>
<keyword evidence="2" id="KW-1185">Reference proteome</keyword>
<dbReference type="Proteomes" id="UP001319882">
    <property type="component" value="Unassembled WGS sequence"/>
</dbReference>
<organism evidence="1 2">
    <name type="scientific">Vreelandella malpeensis</name>
    <dbReference type="NCBI Taxonomy" id="1172368"/>
    <lineage>
        <taxon>Bacteria</taxon>
        <taxon>Pseudomonadati</taxon>
        <taxon>Pseudomonadota</taxon>
        <taxon>Gammaproteobacteria</taxon>
        <taxon>Oceanospirillales</taxon>
        <taxon>Halomonadaceae</taxon>
        <taxon>Vreelandella</taxon>
    </lineage>
</organism>
<comment type="caution">
    <text evidence="1">The sequence shown here is derived from an EMBL/GenBank/DDBJ whole genome shotgun (WGS) entry which is preliminary data.</text>
</comment>
<dbReference type="EMBL" id="WHVL01000002">
    <property type="protein sequence ID" value="MCB8888759.1"/>
    <property type="molecule type" value="Genomic_DNA"/>
</dbReference>
<name>A0ABS8DR44_9GAMM</name>